<sequence length="163" mass="18935">MAPLLRRPPRHRRLPALLRLVRSLLLFETPRRVARGRRDLFDHLFVDAARPGHDEALLRFIRDGGMRFLDAWLPIARRRLPTQYGPDQRRWQELRRGRYVEFNLLYDRGTVFGLKTGGRTESILMSLPPHVQWGYAEEPAPGTPEAALLAELRKPFPGDEPNP</sequence>
<dbReference type="InterPro" id="IPR036406">
    <property type="entry name" value="Coprogen_oxidase_aer_sf"/>
</dbReference>
<dbReference type="EC" id="1.3.3.3" evidence="4"/>
<dbReference type="Proteomes" id="UP001150924">
    <property type="component" value="Unassembled WGS sequence"/>
</dbReference>
<keyword evidence="6" id="KW-0350">Heme biosynthesis</keyword>
<keyword evidence="7" id="KW-0627">Porphyrin biosynthesis</keyword>
<evidence type="ECO:0000256" key="6">
    <source>
        <dbReference type="ARBA" id="ARBA00023133"/>
    </source>
</evidence>
<keyword evidence="9" id="KW-1185">Reference proteome</keyword>
<evidence type="ECO:0000256" key="4">
    <source>
        <dbReference type="ARBA" id="ARBA00012869"/>
    </source>
</evidence>
<organism evidence="8 9">
    <name type="scientific">Nannocystis pusilla</name>
    <dbReference type="NCBI Taxonomy" id="889268"/>
    <lineage>
        <taxon>Bacteria</taxon>
        <taxon>Pseudomonadati</taxon>
        <taxon>Myxococcota</taxon>
        <taxon>Polyangia</taxon>
        <taxon>Nannocystales</taxon>
        <taxon>Nannocystaceae</taxon>
        <taxon>Nannocystis</taxon>
    </lineage>
</organism>
<comment type="similarity">
    <text evidence="2">Belongs to the aerobic coproporphyrinogen-III oxidase family.</text>
</comment>
<protein>
    <recommendedName>
        <fullName evidence="4">coproporphyrinogen oxidase</fullName>
        <ecNumber evidence="4">1.3.3.3</ecNumber>
    </recommendedName>
</protein>
<evidence type="ECO:0000313" key="8">
    <source>
        <dbReference type="EMBL" id="MCY1011101.1"/>
    </source>
</evidence>
<dbReference type="GO" id="GO:0006782">
    <property type="term" value="P:protoporphyrinogen IX biosynthetic process"/>
    <property type="evidence" value="ECO:0007669"/>
    <property type="project" value="TreeGrafter"/>
</dbReference>
<evidence type="ECO:0000313" key="9">
    <source>
        <dbReference type="Proteomes" id="UP001150924"/>
    </source>
</evidence>
<dbReference type="PRINTS" id="PR00073">
    <property type="entry name" value="COPRGNOXDASE"/>
</dbReference>
<evidence type="ECO:0000256" key="7">
    <source>
        <dbReference type="ARBA" id="ARBA00023244"/>
    </source>
</evidence>
<proteinExistence type="inferred from homology"/>
<dbReference type="PANTHER" id="PTHR10755">
    <property type="entry name" value="COPROPORPHYRINOGEN III OXIDASE, MITOCHONDRIAL"/>
    <property type="match status" value="1"/>
</dbReference>
<comment type="subunit">
    <text evidence="3">Homodimer.</text>
</comment>
<dbReference type="GO" id="GO:0005737">
    <property type="term" value="C:cytoplasm"/>
    <property type="evidence" value="ECO:0007669"/>
    <property type="project" value="TreeGrafter"/>
</dbReference>
<dbReference type="Gene3D" id="3.40.1500.10">
    <property type="entry name" value="Coproporphyrinogen III oxidase, aerobic"/>
    <property type="match status" value="1"/>
</dbReference>
<dbReference type="AlphaFoldDB" id="A0A9X3EVZ5"/>
<evidence type="ECO:0000256" key="1">
    <source>
        <dbReference type="ARBA" id="ARBA00005168"/>
    </source>
</evidence>
<dbReference type="EMBL" id="JAPNKE010000002">
    <property type="protein sequence ID" value="MCY1011101.1"/>
    <property type="molecule type" value="Genomic_DNA"/>
</dbReference>
<evidence type="ECO:0000256" key="3">
    <source>
        <dbReference type="ARBA" id="ARBA00011738"/>
    </source>
</evidence>
<comment type="caution">
    <text evidence="8">The sequence shown here is derived from an EMBL/GenBank/DDBJ whole genome shotgun (WGS) entry which is preliminary data.</text>
</comment>
<name>A0A9X3EVZ5_9BACT</name>
<evidence type="ECO:0000256" key="5">
    <source>
        <dbReference type="ARBA" id="ARBA00023002"/>
    </source>
</evidence>
<keyword evidence="5" id="KW-0560">Oxidoreductase</keyword>
<accession>A0A9X3EVZ5</accession>
<dbReference type="GO" id="GO:0004109">
    <property type="term" value="F:coproporphyrinogen oxidase activity"/>
    <property type="evidence" value="ECO:0007669"/>
    <property type="project" value="UniProtKB-EC"/>
</dbReference>
<comment type="pathway">
    <text evidence="1">Porphyrin-containing compound metabolism; protoporphyrin-IX biosynthesis; protoporphyrinogen-IX from coproporphyrinogen-III (O2 route): step 1/1.</text>
</comment>
<dbReference type="Pfam" id="PF01218">
    <property type="entry name" value="Coprogen_oxidas"/>
    <property type="match status" value="1"/>
</dbReference>
<reference evidence="8" key="1">
    <citation type="submission" date="2022-11" db="EMBL/GenBank/DDBJ databases">
        <title>Minimal conservation of predation-associated metabolite biosynthetic gene clusters underscores biosynthetic potential of Myxococcota including descriptions for ten novel species: Archangium lansinium sp. nov., Myxococcus landrumus sp. nov., Nannocystis bai.</title>
        <authorList>
            <person name="Ahearne A."/>
            <person name="Stevens C."/>
            <person name="Phillips K."/>
        </authorList>
    </citation>
    <scope>NUCLEOTIDE SEQUENCE</scope>
    <source>
        <strain evidence="8">Na p29</strain>
    </source>
</reference>
<gene>
    <name evidence="8" type="ORF">OV079_37170</name>
</gene>
<dbReference type="SUPFAM" id="SSF102886">
    <property type="entry name" value="Coproporphyrinogen III oxidase"/>
    <property type="match status" value="1"/>
</dbReference>
<evidence type="ECO:0000256" key="2">
    <source>
        <dbReference type="ARBA" id="ARBA00010644"/>
    </source>
</evidence>
<dbReference type="InterPro" id="IPR001260">
    <property type="entry name" value="Coprogen_oxidase_aer"/>
</dbReference>
<dbReference type="PANTHER" id="PTHR10755:SF0">
    <property type="entry name" value="OXYGEN-DEPENDENT COPROPORPHYRINOGEN-III OXIDASE, MITOCHONDRIAL"/>
    <property type="match status" value="1"/>
</dbReference>